<gene>
    <name evidence="1" type="ORF">TM448B02836_0001</name>
</gene>
<evidence type="ECO:0000313" key="1">
    <source>
        <dbReference type="EMBL" id="QJI01915.1"/>
    </source>
</evidence>
<sequence>MGKINVAHPDLVGGAVTALHSHAGGGGGLVSYYAESPGDDSSNSTSWQTKLSLLVEEAGDYLVQWTYELRGSSTTYHRRSRVVHASFGETELANAQMEPRDNAPVEWMACSGFRKVALAVNDTIRIDYCSENATGTAYIRYAAICIIKL</sequence>
<organism evidence="1">
    <name type="scientific">viral metagenome</name>
    <dbReference type="NCBI Taxonomy" id="1070528"/>
    <lineage>
        <taxon>unclassified sequences</taxon>
        <taxon>metagenomes</taxon>
        <taxon>organismal metagenomes</taxon>
    </lineage>
</organism>
<dbReference type="AlphaFoldDB" id="A0A6M3XV98"/>
<reference evidence="1" key="1">
    <citation type="submission" date="2020-03" db="EMBL/GenBank/DDBJ databases">
        <title>The deep terrestrial virosphere.</title>
        <authorList>
            <person name="Holmfeldt K."/>
            <person name="Nilsson E."/>
            <person name="Simone D."/>
            <person name="Lopez-Fernandez M."/>
            <person name="Wu X."/>
            <person name="de Brujin I."/>
            <person name="Lundin D."/>
            <person name="Andersson A."/>
            <person name="Bertilsson S."/>
            <person name="Dopson M."/>
        </authorList>
    </citation>
    <scope>NUCLEOTIDE SEQUENCE</scope>
    <source>
        <strain evidence="1">TM448B02836</strain>
    </source>
</reference>
<dbReference type="EMBL" id="MT144961">
    <property type="protein sequence ID" value="QJI01915.1"/>
    <property type="molecule type" value="Genomic_DNA"/>
</dbReference>
<name>A0A6M3XV98_9ZZZZ</name>
<protein>
    <submittedName>
        <fullName evidence="1">Uncharacterized protein</fullName>
    </submittedName>
</protein>
<proteinExistence type="predicted"/>
<accession>A0A6M3XV98</accession>